<dbReference type="Gene3D" id="3.30.1490.190">
    <property type="match status" value="1"/>
</dbReference>
<keyword evidence="8" id="KW-0408">Iron</keyword>
<feature type="binding site" evidence="8">
    <location>
        <position position="97"/>
    </location>
    <ligand>
        <name>Fe cation</name>
        <dbReference type="ChEBI" id="CHEBI:24875"/>
    </ligand>
</feature>
<dbReference type="GO" id="GO:0003700">
    <property type="term" value="F:DNA-binding transcription factor activity"/>
    <property type="evidence" value="ECO:0007669"/>
    <property type="project" value="InterPro"/>
</dbReference>
<feature type="binding site" evidence="8">
    <location>
        <position position="114"/>
    </location>
    <ligand>
        <name>Fe cation</name>
        <dbReference type="ChEBI" id="CHEBI:24875"/>
    </ligand>
</feature>
<accession>A0A921IRX7</accession>
<feature type="binding site" evidence="7">
    <location>
        <position position="85"/>
    </location>
    <ligand>
        <name>Zn(2+)</name>
        <dbReference type="ChEBI" id="CHEBI:29105"/>
    </ligand>
</feature>
<keyword evidence="4" id="KW-0805">Transcription regulation</keyword>
<evidence type="ECO:0000256" key="4">
    <source>
        <dbReference type="ARBA" id="ARBA00023015"/>
    </source>
</evidence>
<dbReference type="Pfam" id="PF01475">
    <property type="entry name" value="FUR"/>
    <property type="match status" value="1"/>
</dbReference>
<sequence length="133" mass="14699">MTVQRRNTKQRTLVLDAVRSRNDHPTAEDIYLDVRRQDDKISRATVYRNLRLLEDTHAITCVKAPGGDRFDLRLDAHAHVVCTECGAVIDATLPYDESADDAVATGTGYTVTGHSTIFTGICPNCQRAGNPEQ</sequence>
<dbReference type="InterPro" id="IPR043135">
    <property type="entry name" value="Fur_C"/>
</dbReference>
<dbReference type="InterPro" id="IPR036388">
    <property type="entry name" value="WH-like_DNA-bd_sf"/>
</dbReference>
<dbReference type="CDD" id="cd07153">
    <property type="entry name" value="Fur_like"/>
    <property type="match status" value="1"/>
</dbReference>
<evidence type="ECO:0000256" key="5">
    <source>
        <dbReference type="ARBA" id="ARBA00023125"/>
    </source>
</evidence>
<dbReference type="AlphaFoldDB" id="A0A921IRX7"/>
<feature type="binding site" evidence="7">
    <location>
        <position position="122"/>
    </location>
    <ligand>
        <name>Zn(2+)</name>
        <dbReference type="ChEBI" id="CHEBI:29105"/>
    </ligand>
</feature>
<feature type="binding site" evidence="7">
    <location>
        <position position="82"/>
    </location>
    <ligand>
        <name>Zn(2+)</name>
        <dbReference type="ChEBI" id="CHEBI:29105"/>
    </ligand>
</feature>
<proteinExistence type="inferred from homology"/>
<reference evidence="9" key="2">
    <citation type="submission" date="2021-09" db="EMBL/GenBank/DDBJ databases">
        <authorList>
            <person name="Gilroy R."/>
        </authorList>
    </citation>
    <scope>NUCLEOTIDE SEQUENCE</scope>
    <source>
        <strain evidence="9">ChiGjej2B2-7701</strain>
    </source>
</reference>
<comment type="caution">
    <text evidence="9">The sequence shown here is derived from an EMBL/GenBank/DDBJ whole genome shotgun (WGS) entry which is preliminary data.</text>
</comment>
<keyword evidence="2" id="KW-0678">Repressor</keyword>
<dbReference type="EMBL" id="DYVF01000041">
    <property type="protein sequence ID" value="HJG30908.1"/>
    <property type="molecule type" value="Genomic_DNA"/>
</dbReference>
<keyword evidence="3 7" id="KW-0862">Zinc</keyword>
<comment type="similarity">
    <text evidence="1">Belongs to the Fur family.</text>
</comment>
<evidence type="ECO:0000256" key="8">
    <source>
        <dbReference type="PIRSR" id="PIRSR602481-2"/>
    </source>
</evidence>
<evidence type="ECO:0000256" key="3">
    <source>
        <dbReference type="ARBA" id="ARBA00022833"/>
    </source>
</evidence>
<dbReference type="InterPro" id="IPR036390">
    <property type="entry name" value="WH_DNA-bd_sf"/>
</dbReference>
<dbReference type="SUPFAM" id="SSF46785">
    <property type="entry name" value="Winged helix' DNA-binding domain"/>
    <property type="match status" value="1"/>
</dbReference>
<comment type="cofactor">
    <cofactor evidence="7">
        <name>Zn(2+)</name>
        <dbReference type="ChEBI" id="CHEBI:29105"/>
    </cofactor>
    <text evidence="7">Binds 1 zinc ion per subunit.</text>
</comment>
<feature type="binding site" evidence="7">
    <location>
        <position position="125"/>
    </location>
    <ligand>
        <name>Zn(2+)</name>
        <dbReference type="ChEBI" id="CHEBI:29105"/>
    </ligand>
</feature>
<evidence type="ECO:0000256" key="1">
    <source>
        <dbReference type="ARBA" id="ARBA00007957"/>
    </source>
</evidence>
<evidence type="ECO:0000256" key="7">
    <source>
        <dbReference type="PIRSR" id="PIRSR602481-1"/>
    </source>
</evidence>
<dbReference type="PANTHER" id="PTHR33202:SF7">
    <property type="entry name" value="FERRIC UPTAKE REGULATION PROTEIN"/>
    <property type="match status" value="1"/>
</dbReference>
<dbReference type="GO" id="GO:1900376">
    <property type="term" value="P:regulation of secondary metabolite biosynthetic process"/>
    <property type="evidence" value="ECO:0007669"/>
    <property type="project" value="TreeGrafter"/>
</dbReference>
<organism evidence="9 10">
    <name type="scientific">Collinsella ihumii</name>
    <dbReference type="NCBI Taxonomy" id="1720204"/>
    <lineage>
        <taxon>Bacteria</taxon>
        <taxon>Bacillati</taxon>
        <taxon>Actinomycetota</taxon>
        <taxon>Coriobacteriia</taxon>
        <taxon>Coriobacteriales</taxon>
        <taxon>Coriobacteriaceae</taxon>
        <taxon>Collinsella</taxon>
    </lineage>
</organism>
<dbReference type="InterPro" id="IPR002481">
    <property type="entry name" value="FUR"/>
</dbReference>
<dbReference type="GO" id="GO:0000976">
    <property type="term" value="F:transcription cis-regulatory region binding"/>
    <property type="evidence" value="ECO:0007669"/>
    <property type="project" value="TreeGrafter"/>
</dbReference>
<dbReference type="Gene3D" id="1.10.10.10">
    <property type="entry name" value="Winged helix-like DNA-binding domain superfamily/Winged helix DNA-binding domain"/>
    <property type="match status" value="1"/>
</dbReference>
<dbReference type="GO" id="GO:0045892">
    <property type="term" value="P:negative regulation of DNA-templated transcription"/>
    <property type="evidence" value="ECO:0007669"/>
    <property type="project" value="TreeGrafter"/>
</dbReference>
<evidence type="ECO:0000313" key="10">
    <source>
        <dbReference type="Proteomes" id="UP000746751"/>
    </source>
</evidence>
<reference evidence="9" key="1">
    <citation type="journal article" date="2021" name="PeerJ">
        <title>Extensive microbial diversity within the chicken gut microbiome revealed by metagenomics and culture.</title>
        <authorList>
            <person name="Gilroy R."/>
            <person name="Ravi A."/>
            <person name="Getino M."/>
            <person name="Pursley I."/>
            <person name="Horton D.L."/>
            <person name="Alikhan N.F."/>
            <person name="Baker D."/>
            <person name="Gharbi K."/>
            <person name="Hall N."/>
            <person name="Watson M."/>
            <person name="Adriaenssens E.M."/>
            <person name="Foster-Nyarko E."/>
            <person name="Jarju S."/>
            <person name="Secka A."/>
            <person name="Antonio M."/>
            <person name="Oren A."/>
            <person name="Chaudhuri R.R."/>
            <person name="La Ragione R."/>
            <person name="Hildebrand F."/>
            <person name="Pallen M.J."/>
        </authorList>
    </citation>
    <scope>NUCLEOTIDE SEQUENCE</scope>
    <source>
        <strain evidence="9">ChiGjej2B2-7701</strain>
    </source>
</reference>
<comment type="cofactor">
    <cofactor evidence="8">
        <name>Mn(2+)</name>
        <dbReference type="ChEBI" id="CHEBI:29035"/>
    </cofactor>
    <cofactor evidence="8">
        <name>Fe(2+)</name>
        <dbReference type="ChEBI" id="CHEBI:29033"/>
    </cofactor>
    <text evidence="8">Binds 1 Mn(2+) or Fe(2+) ion per subunit.</text>
</comment>
<dbReference type="Proteomes" id="UP000746751">
    <property type="component" value="Unassembled WGS sequence"/>
</dbReference>
<dbReference type="GO" id="GO:0008270">
    <property type="term" value="F:zinc ion binding"/>
    <property type="evidence" value="ECO:0007669"/>
    <property type="project" value="TreeGrafter"/>
</dbReference>
<dbReference type="PANTHER" id="PTHR33202">
    <property type="entry name" value="ZINC UPTAKE REGULATION PROTEIN"/>
    <property type="match status" value="1"/>
</dbReference>
<protein>
    <submittedName>
        <fullName evidence="9">Transcriptional repressor</fullName>
    </submittedName>
</protein>
<gene>
    <name evidence="9" type="ORF">K8U80_05885</name>
</gene>
<keyword evidence="6" id="KW-0804">Transcription</keyword>
<evidence type="ECO:0000256" key="2">
    <source>
        <dbReference type="ARBA" id="ARBA00022491"/>
    </source>
</evidence>
<name>A0A921IRX7_9ACTN</name>
<evidence type="ECO:0000313" key="9">
    <source>
        <dbReference type="EMBL" id="HJG30908.1"/>
    </source>
</evidence>
<keyword evidence="7" id="KW-0479">Metal-binding</keyword>
<evidence type="ECO:0000256" key="6">
    <source>
        <dbReference type="ARBA" id="ARBA00023163"/>
    </source>
</evidence>
<keyword evidence="5" id="KW-0238">DNA-binding</keyword>